<keyword evidence="1" id="KW-0175">Coiled coil</keyword>
<reference evidence="3 4" key="1">
    <citation type="submission" date="2023-03" db="EMBL/GenBank/DDBJ databases">
        <title>Bacillus Genome Sequencing.</title>
        <authorList>
            <person name="Dunlap C."/>
        </authorList>
    </citation>
    <scope>NUCLEOTIDE SEQUENCE [LARGE SCALE GENOMIC DNA]</scope>
    <source>
        <strain evidence="3 4">NRS-1351</strain>
    </source>
</reference>
<feature type="signal peptide" evidence="2">
    <location>
        <begin position="1"/>
        <end position="31"/>
    </location>
</feature>
<protein>
    <submittedName>
        <fullName evidence="3">Uncharacterized protein</fullName>
    </submittedName>
</protein>
<feature type="coiled-coil region" evidence="1">
    <location>
        <begin position="227"/>
        <end position="261"/>
    </location>
</feature>
<name>A0ABU6DMS5_9BACL</name>
<gene>
    <name evidence="3" type="ORF">P5G65_29720</name>
</gene>
<dbReference type="EMBL" id="JAROBY010000067">
    <property type="protein sequence ID" value="MEB4798092.1"/>
    <property type="molecule type" value="Genomic_DNA"/>
</dbReference>
<comment type="caution">
    <text evidence="3">The sequence shown here is derived from an EMBL/GenBank/DDBJ whole genome shotgun (WGS) entry which is preliminary data.</text>
</comment>
<keyword evidence="2" id="KW-0732">Signal</keyword>
<evidence type="ECO:0000313" key="3">
    <source>
        <dbReference type="EMBL" id="MEB4798092.1"/>
    </source>
</evidence>
<sequence length="263" mass="28058">MKTQWKRRASQASLLAFMVTMAFGAVGSASAADTAATDNKASTAITSATPVMATSAVQLRTSSSGLLLQPAHERNYLKLLVSNYAPESLADWKQALEDRKQAESEMPKPAFAKTMVIKSAATIQPASQGTLETKMFKLDPAQTVPTLPDGEAAQLVPGKDVKTFTIIKKDGADTTAAIQALPLEGTAISGDIIKAEPSEAFKRQQKLAEAVEADDAATIQSLLPELLTDYKKETESLRSLAKTLKEQAAKADEKSTEKAEESN</sequence>
<proteinExistence type="predicted"/>
<dbReference type="RefSeq" id="WP_127456848.1">
    <property type="nucleotide sequence ID" value="NZ_JAROBY010000067.1"/>
</dbReference>
<feature type="chain" id="PRO_5045293291" evidence="2">
    <location>
        <begin position="32"/>
        <end position="263"/>
    </location>
</feature>
<keyword evidence="4" id="KW-1185">Reference proteome</keyword>
<accession>A0ABU6DMS5</accession>
<evidence type="ECO:0000256" key="1">
    <source>
        <dbReference type="SAM" id="Coils"/>
    </source>
</evidence>
<evidence type="ECO:0000313" key="4">
    <source>
        <dbReference type="Proteomes" id="UP001355653"/>
    </source>
</evidence>
<evidence type="ECO:0000256" key="2">
    <source>
        <dbReference type="SAM" id="SignalP"/>
    </source>
</evidence>
<dbReference type="Proteomes" id="UP001355653">
    <property type="component" value="Unassembled WGS sequence"/>
</dbReference>
<organism evidence="3 4">
    <name type="scientific">Paenibacillus chondroitinus</name>
    <dbReference type="NCBI Taxonomy" id="59842"/>
    <lineage>
        <taxon>Bacteria</taxon>
        <taxon>Bacillati</taxon>
        <taxon>Bacillota</taxon>
        <taxon>Bacilli</taxon>
        <taxon>Bacillales</taxon>
        <taxon>Paenibacillaceae</taxon>
        <taxon>Paenibacillus</taxon>
    </lineage>
</organism>